<dbReference type="GO" id="GO:0003723">
    <property type="term" value="F:RNA binding"/>
    <property type="evidence" value="ECO:0007669"/>
    <property type="project" value="UniProtKB-UniRule"/>
</dbReference>
<dbReference type="SUPFAM" id="SSF54928">
    <property type="entry name" value="RNA-binding domain, RBD"/>
    <property type="match status" value="1"/>
</dbReference>
<keyword evidence="6" id="KW-1185">Reference proteome</keyword>
<evidence type="ECO:0000313" key="6">
    <source>
        <dbReference type="Proteomes" id="UP001202328"/>
    </source>
</evidence>
<dbReference type="InterPro" id="IPR052462">
    <property type="entry name" value="SLIRP/GR-RBP-like"/>
</dbReference>
<accession>A0AAD4SVV4</accession>
<feature type="domain" description="RRM" evidence="4">
    <location>
        <begin position="19"/>
        <end position="96"/>
    </location>
</feature>
<proteinExistence type="predicted"/>
<name>A0AAD4SVV4_9MAGN</name>
<dbReference type="SMART" id="SM00360">
    <property type="entry name" value="RRM"/>
    <property type="match status" value="1"/>
</dbReference>
<dbReference type="Pfam" id="PF00076">
    <property type="entry name" value="RRM_1"/>
    <property type="match status" value="1"/>
</dbReference>
<feature type="region of interest" description="Disordered" evidence="3">
    <location>
        <begin position="102"/>
        <end position="123"/>
    </location>
</feature>
<evidence type="ECO:0000256" key="2">
    <source>
        <dbReference type="PROSITE-ProRule" id="PRU00176"/>
    </source>
</evidence>
<dbReference type="InterPro" id="IPR035979">
    <property type="entry name" value="RBD_domain_sf"/>
</dbReference>
<evidence type="ECO:0000256" key="3">
    <source>
        <dbReference type="SAM" id="MobiDB-lite"/>
    </source>
</evidence>
<keyword evidence="1 2" id="KW-0694">RNA-binding</keyword>
<dbReference type="PROSITE" id="PS50102">
    <property type="entry name" value="RRM"/>
    <property type="match status" value="1"/>
</dbReference>
<reference evidence="5" key="1">
    <citation type="submission" date="2022-04" db="EMBL/GenBank/DDBJ databases">
        <title>A functionally conserved STORR gene fusion in Papaver species that diverged 16.8 million years ago.</title>
        <authorList>
            <person name="Catania T."/>
        </authorList>
    </citation>
    <scope>NUCLEOTIDE SEQUENCE</scope>
    <source>
        <strain evidence="5">S-188037</strain>
    </source>
</reference>
<dbReference type="InterPro" id="IPR000504">
    <property type="entry name" value="RRM_dom"/>
</dbReference>
<feature type="compositionally biased region" description="Gly residues" evidence="3">
    <location>
        <begin position="102"/>
        <end position="117"/>
    </location>
</feature>
<dbReference type="PANTHER" id="PTHR48027">
    <property type="entry name" value="HETEROGENEOUS NUCLEAR RIBONUCLEOPROTEIN 87F-RELATED"/>
    <property type="match status" value="1"/>
</dbReference>
<comment type="caution">
    <text evidence="5">The sequence shown here is derived from an EMBL/GenBank/DDBJ whole genome shotgun (WGS) entry which is preliminary data.</text>
</comment>
<sequence length="123" mass="12920">MYNVVQCMSGGMSGGPGGSKLFIGGLSYNTDDQQLKAAFNNFGVVTDARVITDRETGRSMGFGFVSYSCEENASQALTMDGQDLGGRQIRVSYANERPPWDFGGGGYNNGGGGYGDGGRNDGF</sequence>
<dbReference type="AlphaFoldDB" id="A0AAD4SVV4"/>
<dbReference type="Proteomes" id="UP001202328">
    <property type="component" value="Unassembled WGS sequence"/>
</dbReference>
<dbReference type="EMBL" id="JAJJMB010008334">
    <property type="protein sequence ID" value="KAI3924451.1"/>
    <property type="molecule type" value="Genomic_DNA"/>
</dbReference>
<evidence type="ECO:0000313" key="5">
    <source>
        <dbReference type="EMBL" id="KAI3924451.1"/>
    </source>
</evidence>
<evidence type="ECO:0000256" key="1">
    <source>
        <dbReference type="ARBA" id="ARBA00022884"/>
    </source>
</evidence>
<dbReference type="InterPro" id="IPR048289">
    <property type="entry name" value="RRM2_NsCP33-like"/>
</dbReference>
<organism evidence="5 6">
    <name type="scientific">Papaver atlanticum</name>
    <dbReference type="NCBI Taxonomy" id="357466"/>
    <lineage>
        <taxon>Eukaryota</taxon>
        <taxon>Viridiplantae</taxon>
        <taxon>Streptophyta</taxon>
        <taxon>Embryophyta</taxon>
        <taxon>Tracheophyta</taxon>
        <taxon>Spermatophyta</taxon>
        <taxon>Magnoliopsida</taxon>
        <taxon>Ranunculales</taxon>
        <taxon>Papaveraceae</taxon>
        <taxon>Papaveroideae</taxon>
        <taxon>Papaver</taxon>
    </lineage>
</organism>
<dbReference type="CDD" id="cd21608">
    <property type="entry name" value="RRM2_NsCP33_like"/>
    <property type="match status" value="1"/>
</dbReference>
<dbReference type="InterPro" id="IPR012677">
    <property type="entry name" value="Nucleotide-bd_a/b_plait_sf"/>
</dbReference>
<dbReference type="Gene3D" id="3.30.70.330">
    <property type="match status" value="1"/>
</dbReference>
<protein>
    <recommendedName>
        <fullName evidence="4">RRM domain-containing protein</fullName>
    </recommendedName>
</protein>
<evidence type="ECO:0000259" key="4">
    <source>
        <dbReference type="PROSITE" id="PS50102"/>
    </source>
</evidence>
<gene>
    <name evidence="5" type="ORF">MKW98_032652</name>
</gene>